<keyword evidence="4 11" id="KW-0001">2Fe-2S</keyword>
<dbReference type="EMBL" id="ACLA01000011">
    <property type="protein sequence ID" value="EEQ48823.1"/>
    <property type="molecule type" value="Genomic_DNA"/>
</dbReference>
<dbReference type="UniPathway" id="UPA00070">
    <property type="reaction ID" value="UER00945"/>
</dbReference>
<proteinExistence type="inferred from homology"/>
<keyword evidence="2 11" id="KW-0813">Transport</keyword>
<evidence type="ECO:0000256" key="9">
    <source>
        <dbReference type="ARBA" id="ARBA00023004"/>
    </source>
</evidence>
<comment type="similarity">
    <text evidence="1 11">Belongs to the PyrK family.</text>
</comment>
<keyword evidence="7 11" id="KW-0665">Pyrimidine biosynthesis</keyword>
<keyword evidence="16" id="KW-1185">Reference proteome</keyword>
<dbReference type="STRING" id="638302.HMPREF0908_0851"/>
<dbReference type="Pfam" id="PF10418">
    <property type="entry name" value="DHODB_Fe-S_bind"/>
    <property type="match status" value="1"/>
</dbReference>
<dbReference type="InterPro" id="IPR017938">
    <property type="entry name" value="Riboflavin_synthase-like_b-brl"/>
</dbReference>
<dbReference type="eggNOG" id="COG0543">
    <property type="taxonomic scope" value="Bacteria"/>
</dbReference>
<reference evidence="15 16" key="1">
    <citation type="submission" date="2009-04" db="EMBL/GenBank/DDBJ databases">
        <authorList>
            <person name="Qin X."/>
            <person name="Bachman B."/>
            <person name="Battles P."/>
            <person name="Bell A."/>
            <person name="Bess C."/>
            <person name="Bickham C."/>
            <person name="Chaboub L."/>
            <person name="Chen D."/>
            <person name="Coyle M."/>
            <person name="Deiros D.R."/>
            <person name="Dinh H."/>
            <person name="Forbes L."/>
            <person name="Fowler G."/>
            <person name="Francisco L."/>
            <person name="Fu Q."/>
            <person name="Gubbala S."/>
            <person name="Hale W."/>
            <person name="Han Y."/>
            <person name="Hemphill L."/>
            <person name="Highlander S.K."/>
            <person name="Hirani K."/>
            <person name="Hogues M."/>
            <person name="Jackson L."/>
            <person name="Jakkamsetti A."/>
            <person name="Javaid M."/>
            <person name="Jiang H."/>
            <person name="Korchina V."/>
            <person name="Kovar C."/>
            <person name="Lara F."/>
            <person name="Lee S."/>
            <person name="Mata R."/>
            <person name="Mathew T."/>
            <person name="Moen C."/>
            <person name="Morales K."/>
            <person name="Munidasa M."/>
            <person name="Nazareth L."/>
            <person name="Ngo R."/>
            <person name="Nguyen L."/>
            <person name="Okwuonu G."/>
            <person name="Ongeri F."/>
            <person name="Patil S."/>
            <person name="Petrosino J."/>
            <person name="Pham C."/>
            <person name="Pham P."/>
            <person name="Pu L.-L."/>
            <person name="Puazo M."/>
            <person name="Raj R."/>
            <person name="Reid J."/>
            <person name="Rouhana J."/>
            <person name="Saada N."/>
            <person name="Shang Y."/>
            <person name="Simmons D."/>
            <person name="Thornton R."/>
            <person name="Warren J."/>
            <person name="Weissenberger G."/>
            <person name="Zhang J."/>
            <person name="Zhang L."/>
            <person name="Zhou C."/>
            <person name="Zhu D."/>
            <person name="Muzny D."/>
            <person name="Worley K."/>
            <person name="Gibbs R."/>
        </authorList>
    </citation>
    <scope>NUCLEOTIDE SEQUENCE [LARGE SCALE GENOMIC DNA]</scope>
    <source>
        <strain evidence="15 16">ATCC 43531</strain>
    </source>
</reference>
<protein>
    <recommendedName>
        <fullName evidence="11">Dihydroorotate dehydrogenase B (NAD(+)), electron transfer subunit</fullName>
    </recommendedName>
    <alternativeName>
        <fullName evidence="11">Dihydroorotate oxidase B, electron transfer subunit</fullName>
    </alternativeName>
</protein>
<dbReference type="AlphaFoldDB" id="C4V2Y7"/>
<dbReference type="Gene3D" id="2.40.30.10">
    <property type="entry name" value="Translation factors"/>
    <property type="match status" value="1"/>
</dbReference>
<dbReference type="InterPro" id="IPR050353">
    <property type="entry name" value="PyrK_electron_transfer"/>
</dbReference>
<dbReference type="CDD" id="cd06218">
    <property type="entry name" value="DHOD_e_trans"/>
    <property type="match status" value="1"/>
</dbReference>
<dbReference type="InterPro" id="IPR037117">
    <property type="entry name" value="Dihydroorotate_DH_ele_sf"/>
</dbReference>
<evidence type="ECO:0000256" key="12">
    <source>
        <dbReference type="PIRSR" id="PIRSR006816-1"/>
    </source>
</evidence>
<keyword evidence="8 11" id="KW-0249">Electron transport</keyword>
<comment type="cofactor">
    <cofactor evidence="11">
        <name>[2Fe-2S] cluster</name>
        <dbReference type="ChEBI" id="CHEBI:190135"/>
    </cofactor>
    <text evidence="11">Binds 1 [2Fe-2S] cluster per subunit.</text>
</comment>
<comment type="cofactor">
    <cofactor evidence="11 12">
        <name>FAD</name>
        <dbReference type="ChEBI" id="CHEBI:57692"/>
    </cofactor>
    <text evidence="11 12">Binds 1 FAD per subunit.</text>
</comment>
<dbReference type="SUPFAM" id="SSF63380">
    <property type="entry name" value="Riboflavin synthase domain-like"/>
    <property type="match status" value="1"/>
</dbReference>
<organism evidence="15 16">
    <name type="scientific">Selenomonas flueggei ATCC 43531</name>
    <dbReference type="NCBI Taxonomy" id="638302"/>
    <lineage>
        <taxon>Bacteria</taxon>
        <taxon>Bacillati</taxon>
        <taxon>Bacillota</taxon>
        <taxon>Negativicutes</taxon>
        <taxon>Selenomonadales</taxon>
        <taxon>Selenomonadaceae</taxon>
        <taxon>Selenomonas</taxon>
    </lineage>
</organism>
<accession>C4V2Y7</accession>
<comment type="function">
    <text evidence="11">Responsible for channeling the electrons from the oxidation of dihydroorotate from the FMN redox center in the PyrD type B subunit to the ultimate electron acceptor NAD(+).</text>
</comment>
<dbReference type="RefSeq" id="WP_006689585.1">
    <property type="nucleotide sequence ID" value="NZ_GG694006.1"/>
</dbReference>
<dbReference type="GO" id="GO:0044205">
    <property type="term" value="P:'de novo' UMP biosynthetic process"/>
    <property type="evidence" value="ECO:0007669"/>
    <property type="project" value="UniProtKB-UniRule"/>
</dbReference>
<evidence type="ECO:0000256" key="3">
    <source>
        <dbReference type="ARBA" id="ARBA00022630"/>
    </source>
</evidence>
<evidence type="ECO:0000256" key="13">
    <source>
        <dbReference type="PIRSR" id="PIRSR006816-2"/>
    </source>
</evidence>
<dbReference type="SUPFAM" id="SSF52343">
    <property type="entry name" value="Ferredoxin reductase-like, C-terminal NADP-linked domain"/>
    <property type="match status" value="1"/>
</dbReference>
<dbReference type="Gene3D" id="3.40.50.80">
    <property type="entry name" value="Nucleotide-binding domain of ferredoxin-NADP reductase (FNR) module"/>
    <property type="match status" value="1"/>
</dbReference>
<feature type="binding site" evidence="11 13">
    <location>
        <position position="245"/>
    </location>
    <ligand>
        <name>[2Fe-2S] cluster</name>
        <dbReference type="ChEBI" id="CHEBI:190135"/>
    </ligand>
</feature>
<dbReference type="InterPro" id="IPR019480">
    <property type="entry name" value="Dihydroorotate_DH_Fe-S-bd"/>
</dbReference>
<dbReference type="Gene3D" id="2.10.240.10">
    <property type="entry name" value="Dihydroorotate dehydrogenase, electron transfer subunit"/>
    <property type="match status" value="1"/>
</dbReference>
<dbReference type="Proteomes" id="UP000005309">
    <property type="component" value="Unassembled WGS sequence"/>
</dbReference>
<dbReference type="GO" id="GO:0050660">
    <property type="term" value="F:flavin adenine dinucleotide binding"/>
    <property type="evidence" value="ECO:0007669"/>
    <property type="project" value="InterPro"/>
</dbReference>
<dbReference type="InterPro" id="IPR012165">
    <property type="entry name" value="Cyt_c3_hydrogenase_gsu"/>
</dbReference>
<evidence type="ECO:0000256" key="8">
    <source>
        <dbReference type="ARBA" id="ARBA00022982"/>
    </source>
</evidence>
<dbReference type="InterPro" id="IPR023455">
    <property type="entry name" value="Dihydroorotate_DHASE_ETsu"/>
</dbReference>
<dbReference type="GO" id="GO:0016491">
    <property type="term" value="F:oxidoreductase activity"/>
    <property type="evidence" value="ECO:0007669"/>
    <property type="project" value="InterPro"/>
</dbReference>
<evidence type="ECO:0000256" key="5">
    <source>
        <dbReference type="ARBA" id="ARBA00022723"/>
    </source>
</evidence>
<comment type="caution">
    <text evidence="11">Lacks conserved residue(s) required for the propagation of feature annotation.</text>
</comment>
<keyword evidence="10 11" id="KW-0411">Iron-sulfur</keyword>
<feature type="binding site" evidence="11 12">
    <location>
        <begin position="77"/>
        <end position="79"/>
    </location>
    <ligand>
        <name>FAD</name>
        <dbReference type="ChEBI" id="CHEBI:57692"/>
    </ligand>
</feature>
<dbReference type="InterPro" id="IPR039261">
    <property type="entry name" value="FNR_nucleotide-bd"/>
</dbReference>
<feature type="domain" description="FAD-binding FR-type" evidence="14">
    <location>
        <begin position="10"/>
        <end position="109"/>
    </location>
</feature>
<comment type="pathway">
    <text evidence="11">Pyrimidine metabolism; UMP biosynthesis via de novo pathway; orotate from (S)-dihydroorotate (NAD(+) route): step 1/1.</text>
</comment>
<dbReference type="PROSITE" id="PS51384">
    <property type="entry name" value="FAD_FR"/>
    <property type="match status" value="1"/>
</dbReference>
<dbReference type="GO" id="GO:0046872">
    <property type="term" value="F:metal ion binding"/>
    <property type="evidence" value="ECO:0007669"/>
    <property type="project" value="UniProtKB-KW"/>
</dbReference>
<feature type="binding site" evidence="11 12">
    <location>
        <begin position="84"/>
        <end position="85"/>
    </location>
    <ligand>
        <name>FAD</name>
        <dbReference type="ChEBI" id="CHEBI:57692"/>
    </ligand>
</feature>
<evidence type="ECO:0000259" key="14">
    <source>
        <dbReference type="PROSITE" id="PS51384"/>
    </source>
</evidence>
<evidence type="ECO:0000256" key="7">
    <source>
        <dbReference type="ARBA" id="ARBA00022975"/>
    </source>
</evidence>
<dbReference type="GO" id="GO:0051537">
    <property type="term" value="F:2 iron, 2 sulfur cluster binding"/>
    <property type="evidence" value="ECO:0007669"/>
    <property type="project" value="UniProtKB-KW"/>
</dbReference>
<dbReference type="GO" id="GO:0009055">
    <property type="term" value="F:electron transfer activity"/>
    <property type="evidence" value="ECO:0007669"/>
    <property type="project" value="UniProtKB-UniRule"/>
</dbReference>
<feature type="binding site" evidence="11 13">
    <location>
        <position position="225"/>
    </location>
    <ligand>
        <name>[2Fe-2S] cluster</name>
        <dbReference type="ChEBI" id="CHEBI:190135"/>
    </ligand>
</feature>
<comment type="subunit">
    <text evidence="11">Heterotetramer of 2 PyrK and 2 PyrD type B subunits.</text>
</comment>
<evidence type="ECO:0000256" key="10">
    <source>
        <dbReference type="ARBA" id="ARBA00023014"/>
    </source>
</evidence>
<evidence type="ECO:0000313" key="15">
    <source>
        <dbReference type="EMBL" id="EEQ48823.1"/>
    </source>
</evidence>
<keyword evidence="3 11" id="KW-0285">Flavoprotein</keyword>
<comment type="caution">
    <text evidence="15">The sequence shown here is derived from an EMBL/GenBank/DDBJ whole genome shotgun (WGS) entry which is preliminary data.</text>
</comment>
<name>C4V2Y7_9FIRM</name>
<dbReference type="PANTHER" id="PTHR43513:SF3">
    <property type="entry name" value="DIHYDROOROTATE DEHYDROGENASE B (NAD(+)), ELECTRON TRANSFER SUBUNIT-RELATED"/>
    <property type="match status" value="1"/>
</dbReference>
<keyword evidence="6 11" id="KW-0274">FAD</keyword>
<dbReference type="HOGENOM" id="CLU_003827_1_2_9"/>
<gene>
    <name evidence="11" type="primary">pyrK</name>
    <name evidence="15" type="ORF">HMPREF0908_0851</name>
</gene>
<keyword evidence="5 11" id="KW-0479">Metal-binding</keyword>
<sequence>MSAEGMILPKICEDARVLHQRSPMAGIYDLTLSAPTIARSARPGQFVEVTVPHGGALLRRPLGIAETSAEEGAIRIIYRVVGRGTELLAAAGAGEMISVLGPLGHGFNVTYRHPLLVGGGMGLAPLLFFAAAHGSSSILMGGRTKAELFWEALFRPHVRAVHATTDDGSYGIEGFVTALLPKLLQEGDYDAVAVCGPPIMMERVAQMTASFSLPCEVSLERRMACGLGACLSCAVDTRSGRRKVCKDGPVFSAEEVYSNVL</sequence>
<dbReference type="HAMAP" id="MF_01211">
    <property type="entry name" value="DHODB_Fe_S_bind"/>
    <property type="match status" value="1"/>
</dbReference>
<feature type="binding site" evidence="11 13">
    <location>
        <position position="230"/>
    </location>
    <ligand>
        <name>[2Fe-2S] cluster</name>
        <dbReference type="ChEBI" id="CHEBI:190135"/>
    </ligand>
</feature>
<dbReference type="PIRSF" id="PIRSF006816">
    <property type="entry name" value="Cyc3_hyd_g"/>
    <property type="match status" value="1"/>
</dbReference>
<evidence type="ECO:0000256" key="11">
    <source>
        <dbReference type="HAMAP-Rule" id="MF_01211"/>
    </source>
</evidence>
<dbReference type="InterPro" id="IPR017927">
    <property type="entry name" value="FAD-bd_FR_type"/>
</dbReference>
<evidence type="ECO:0000256" key="1">
    <source>
        <dbReference type="ARBA" id="ARBA00006422"/>
    </source>
</evidence>
<keyword evidence="9 11" id="KW-0408">Iron</keyword>
<evidence type="ECO:0000256" key="4">
    <source>
        <dbReference type="ARBA" id="ARBA00022714"/>
    </source>
</evidence>
<evidence type="ECO:0000313" key="16">
    <source>
        <dbReference type="Proteomes" id="UP000005309"/>
    </source>
</evidence>
<dbReference type="OrthoDB" id="9778346at2"/>
<feature type="binding site" evidence="11 13">
    <location>
        <position position="233"/>
    </location>
    <ligand>
        <name>[2Fe-2S] cluster</name>
        <dbReference type="ChEBI" id="CHEBI:190135"/>
    </ligand>
</feature>
<evidence type="ECO:0000256" key="2">
    <source>
        <dbReference type="ARBA" id="ARBA00022448"/>
    </source>
</evidence>
<dbReference type="PANTHER" id="PTHR43513">
    <property type="entry name" value="DIHYDROOROTATE DEHYDROGENASE B (NAD(+)), ELECTRON TRANSFER SUBUNIT"/>
    <property type="match status" value="1"/>
</dbReference>
<comment type="cofactor">
    <cofactor evidence="13">
        <name>[2Fe-2S] cluster</name>
        <dbReference type="ChEBI" id="CHEBI:190135"/>
    </cofactor>
    <text evidence="13">Binds 1 [2Fe-2S] cluster per subunit.</text>
</comment>
<evidence type="ECO:0000256" key="6">
    <source>
        <dbReference type="ARBA" id="ARBA00022827"/>
    </source>
</evidence>